<dbReference type="Pfam" id="PF24086">
    <property type="entry name" value="DUF7371"/>
    <property type="match status" value="1"/>
</dbReference>
<evidence type="ECO:0000259" key="1">
    <source>
        <dbReference type="Pfam" id="PF24086"/>
    </source>
</evidence>
<dbReference type="GeneID" id="54297015"/>
<dbReference type="InterPro" id="IPR055795">
    <property type="entry name" value="DUF7371"/>
</dbReference>
<dbReference type="OrthoDB" id="5385013at2759"/>
<accession>A0A6A6BSH8</accession>
<gene>
    <name evidence="2" type="ORF">K452DRAFT_282023</name>
</gene>
<keyword evidence="3" id="KW-1185">Reference proteome</keyword>
<name>A0A6A6BSH8_9PEZI</name>
<proteinExistence type="predicted"/>
<protein>
    <recommendedName>
        <fullName evidence="1">DUF7371 domain-containing protein</fullName>
    </recommendedName>
</protein>
<evidence type="ECO:0000313" key="3">
    <source>
        <dbReference type="Proteomes" id="UP000799438"/>
    </source>
</evidence>
<sequence>MCPEIGDFGKFTLKWDDVPGWSPEDNNTYTFPPVWNPYHHLIFANGYGYVPPPNEPFKPVSAPHMAIFLPNQTTTALEHPHAGILPPGGIGAGPRASQSAWWFDVYSSYFACDTATEPCTIQAIGYQYKPNIKEEYPRVMQNFSIPACPKNFTTECELKKVDFEPGFRALSSIQFQAFFEGNSSRQVFVMDDLALGWANNTCEAGLMRLRKK</sequence>
<organism evidence="2 3">
    <name type="scientific">Aplosporella prunicola CBS 121167</name>
    <dbReference type="NCBI Taxonomy" id="1176127"/>
    <lineage>
        <taxon>Eukaryota</taxon>
        <taxon>Fungi</taxon>
        <taxon>Dikarya</taxon>
        <taxon>Ascomycota</taxon>
        <taxon>Pezizomycotina</taxon>
        <taxon>Dothideomycetes</taxon>
        <taxon>Dothideomycetes incertae sedis</taxon>
        <taxon>Botryosphaeriales</taxon>
        <taxon>Aplosporellaceae</taxon>
        <taxon>Aplosporella</taxon>
    </lineage>
</organism>
<reference evidence="2" key="1">
    <citation type="journal article" date="2020" name="Stud. Mycol.">
        <title>101 Dothideomycetes genomes: a test case for predicting lifestyles and emergence of pathogens.</title>
        <authorList>
            <person name="Haridas S."/>
            <person name="Albert R."/>
            <person name="Binder M."/>
            <person name="Bloem J."/>
            <person name="Labutti K."/>
            <person name="Salamov A."/>
            <person name="Andreopoulos B."/>
            <person name="Baker S."/>
            <person name="Barry K."/>
            <person name="Bills G."/>
            <person name="Bluhm B."/>
            <person name="Cannon C."/>
            <person name="Castanera R."/>
            <person name="Culley D."/>
            <person name="Daum C."/>
            <person name="Ezra D."/>
            <person name="Gonzalez J."/>
            <person name="Henrissat B."/>
            <person name="Kuo A."/>
            <person name="Liang C."/>
            <person name="Lipzen A."/>
            <person name="Lutzoni F."/>
            <person name="Magnuson J."/>
            <person name="Mondo S."/>
            <person name="Nolan M."/>
            <person name="Ohm R."/>
            <person name="Pangilinan J."/>
            <person name="Park H.-J."/>
            <person name="Ramirez L."/>
            <person name="Alfaro M."/>
            <person name="Sun H."/>
            <person name="Tritt A."/>
            <person name="Yoshinaga Y."/>
            <person name="Zwiers L.-H."/>
            <person name="Turgeon B."/>
            <person name="Goodwin S."/>
            <person name="Spatafora J."/>
            <person name="Crous P."/>
            <person name="Grigoriev I."/>
        </authorList>
    </citation>
    <scope>NUCLEOTIDE SEQUENCE</scope>
    <source>
        <strain evidence="2">CBS 121167</strain>
    </source>
</reference>
<dbReference type="EMBL" id="ML995474">
    <property type="protein sequence ID" value="KAF2147036.1"/>
    <property type="molecule type" value="Genomic_DNA"/>
</dbReference>
<evidence type="ECO:0000313" key="2">
    <source>
        <dbReference type="EMBL" id="KAF2147036.1"/>
    </source>
</evidence>
<dbReference type="AlphaFoldDB" id="A0A6A6BSH8"/>
<dbReference type="Proteomes" id="UP000799438">
    <property type="component" value="Unassembled WGS sequence"/>
</dbReference>
<dbReference type="RefSeq" id="XP_033402744.1">
    <property type="nucleotide sequence ID" value="XM_033539519.1"/>
</dbReference>
<feature type="domain" description="DUF7371" evidence="1">
    <location>
        <begin position="8"/>
        <end position="208"/>
    </location>
</feature>